<dbReference type="InterPro" id="IPR009057">
    <property type="entry name" value="Homeodomain-like_sf"/>
</dbReference>
<dbReference type="InterPro" id="IPR006120">
    <property type="entry name" value="Resolvase_HTH_dom"/>
</dbReference>
<name>A0A4R1FKI4_9NOCA</name>
<reference evidence="6 7" key="1">
    <citation type="submission" date="2019-03" db="EMBL/GenBank/DDBJ databases">
        <title>Genomic Encyclopedia of Type Strains, Phase IV (KMG-IV): sequencing the most valuable type-strain genomes for metagenomic binning, comparative biology and taxonomic classification.</title>
        <authorList>
            <person name="Goeker M."/>
        </authorList>
    </citation>
    <scope>NUCLEOTIDE SEQUENCE [LARGE SCALE GENOMIC DNA]</scope>
    <source>
        <strain evidence="6 7">DSM 44684</strain>
    </source>
</reference>
<dbReference type="InterPro" id="IPR001647">
    <property type="entry name" value="HTH_TetR"/>
</dbReference>
<dbReference type="Gene3D" id="1.10.10.60">
    <property type="entry name" value="Homeodomain-like"/>
    <property type="match status" value="1"/>
</dbReference>
<evidence type="ECO:0000256" key="2">
    <source>
        <dbReference type="ARBA" id="ARBA00023125"/>
    </source>
</evidence>
<evidence type="ECO:0000313" key="7">
    <source>
        <dbReference type="Proteomes" id="UP000294856"/>
    </source>
</evidence>
<organism evidence="6 7">
    <name type="scientific">Nocardia alba</name>
    <dbReference type="NCBI Taxonomy" id="225051"/>
    <lineage>
        <taxon>Bacteria</taxon>
        <taxon>Bacillati</taxon>
        <taxon>Actinomycetota</taxon>
        <taxon>Actinomycetes</taxon>
        <taxon>Mycobacteriales</taxon>
        <taxon>Nocardiaceae</taxon>
        <taxon>Nocardia</taxon>
    </lineage>
</organism>
<accession>A0A4R1FKI4</accession>
<dbReference type="EMBL" id="SMFR01000003">
    <property type="protein sequence ID" value="TCJ95287.1"/>
    <property type="molecule type" value="Genomic_DNA"/>
</dbReference>
<dbReference type="PRINTS" id="PR00455">
    <property type="entry name" value="HTHTETR"/>
</dbReference>
<evidence type="ECO:0000256" key="3">
    <source>
        <dbReference type="ARBA" id="ARBA00023163"/>
    </source>
</evidence>
<dbReference type="AlphaFoldDB" id="A0A4R1FKI4"/>
<dbReference type="OrthoDB" id="3186364at2"/>
<dbReference type="PROSITE" id="PS50977">
    <property type="entry name" value="HTH_TETR_2"/>
    <property type="match status" value="1"/>
</dbReference>
<feature type="DNA-binding region" description="H-T-H motif" evidence="4">
    <location>
        <begin position="30"/>
        <end position="49"/>
    </location>
</feature>
<sequence length="234" mass="25099">MSDNAAAGTRERILAVAMDLFSAHGYHRTTVRAIADQLGISKAGVLYHFPSKYDILAGLAEPLLVALADAVAAAVDPDPRRARRQALEGILDVYLEHRYLLRLNVNDLALAASGSIFERFRDLVVAANVLVAGPDPTLSDRVRAVQALGVLSDPVVLFADESPSALRAEVLAGVDLLYPDEVHAVAVQRGRPALLDSEGVATARRMSRIEHRGAAEIAAALGVSRATVYRYLKD</sequence>
<dbReference type="Pfam" id="PF02796">
    <property type="entry name" value="HTH_7"/>
    <property type="match status" value="1"/>
</dbReference>
<gene>
    <name evidence="6" type="ORF">DFR71_4202</name>
</gene>
<comment type="caution">
    <text evidence="6">The sequence shown here is derived from an EMBL/GenBank/DDBJ whole genome shotgun (WGS) entry which is preliminary data.</text>
</comment>
<dbReference type="Proteomes" id="UP000294856">
    <property type="component" value="Unassembled WGS sequence"/>
</dbReference>
<proteinExistence type="predicted"/>
<dbReference type="GO" id="GO:0000150">
    <property type="term" value="F:DNA strand exchange activity"/>
    <property type="evidence" value="ECO:0007669"/>
    <property type="project" value="InterPro"/>
</dbReference>
<dbReference type="InterPro" id="IPR050109">
    <property type="entry name" value="HTH-type_TetR-like_transc_reg"/>
</dbReference>
<evidence type="ECO:0000256" key="1">
    <source>
        <dbReference type="ARBA" id="ARBA00023015"/>
    </source>
</evidence>
<protein>
    <submittedName>
        <fullName evidence="6">TetR family transcriptional regulator</fullName>
    </submittedName>
</protein>
<dbReference type="RefSeq" id="WP_067458622.1">
    <property type="nucleotide sequence ID" value="NZ_SMFR01000003.1"/>
</dbReference>
<keyword evidence="7" id="KW-1185">Reference proteome</keyword>
<keyword evidence="2 4" id="KW-0238">DNA-binding</keyword>
<dbReference type="GO" id="GO:0000976">
    <property type="term" value="F:transcription cis-regulatory region binding"/>
    <property type="evidence" value="ECO:0007669"/>
    <property type="project" value="TreeGrafter"/>
</dbReference>
<dbReference type="GO" id="GO:0003700">
    <property type="term" value="F:DNA-binding transcription factor activity"/>
    <property type="evidence" value="ECO:0007669"/>
    <property type="project" value="TreeGrafter"/>
</dbReference>
<dbReference type="PANTHER" id="PTHR30055:SF234">
    <property type="entry name" value="HTH-TYPE TRANSCRIPTIONAL REGULATOR BETI"/>
    <property type="match status" value="1"/>
</dbReference>
<evidence type="ECO:0000313" key="6">
    <source>
        <dbReference type="EMBL" id="TCJ95287.1"/>
    </source>
</evidence>
<evidence type="ECO:0000259" key="5">
    <source>
        <dbReference type="PROSITE" id="PS50977"/>
    </source>
</evidence>
<dbReference type="SUPFAM" id="SSF46689">
    <property type="entry name" value="Homeodomain-like"/>
    <property type="match status" value="1"/>
</dbReference>
<dbReference type="PANTHER" id="PTHR30055">
    <property type="entry name" value="HTH-TYPE TRANSCRIPTIONAL REGULATOR RUTR"/>
    <property type="match status" value="1"/>
</dbReference>
<dbReference type="Pfam" id="PF00440">
    <property type="entry name" value="TetR_N"/>
    <property type="match status" value="1"/>
</dbReference>
<keyword evidence="1" id="KW-0805">Transcription regulation</keyword>
<evidence type="ECO:0000256" key="4">
    <source>
        <dbReference type="PROSITE-ProRule" id="PRU00335"/>
    </source>
</evidence>
<dbReference type="Gene3D" id="1.10.357.10">
    <property type="entry name" value="Tetracycline Repressor, domain 2"/>
    <property type="match status" value="1"/>
</dbReference>
<dbReference type="STRING" id="1210063.GCA_001612665_05927"/>
<keyword evidence="3" id="KW-0804">Transcription</keyword>
<feature type="domain" description="HTH tetR-type" evidence="5">
    <location>
        <begin position="7"/>
        <end position="67"/>
    </location>
</feature>